<accession>A0A8T3BFS7</accession>
<evidence type="ECO:0000256" key="1">
    <source>
        <dbReference type="ARBA" id="ARBA00004141"/>
    </source>
</evidence>
<keyword evidence="3 7" id="KW-0813">Transport</keyword>
<dbReference type="GO" id="GO:0005345">
    <property type="term" value="F:purine nucleobase transmembrane transporter activity"/>
    <property type="evidence" value="ECO:0007669"/>
    <property type="project" value="UniProtKB-UniRule"/>
</dbReference>
<protein>
    <recommendedName>
        <fullName evidence="7">Probable purine permease</fullName>
    </recommendedName>
</protein>
<dbReference type="EMBL" id="JAGYWB010000009">
    <property type="protein sequence ID" value="KAI0509898.1"/>
    <property type="molecule type" value="Genomic_DNA"/>
</dbReference>
<dbReference type="PANTHER" id="PTHR31376:SF2">
    <property type="entry name" value="PURINE PERMEASE 11-RELATED"/>
    <property type="match status" value="1"/>
</dbReference>
<organism evidence="8 9">
    <name type="scientific">Dendrobium nobile</name>
    <name type="common">Orchid</name>
    <dbReference type="NCBI Taxonomy" id="94219"/>
    <lineage>
        <taxon>Eukaryota</taxon>
        <taxon>Viridiplantae</taxon>
        <taxon>Streptophyta</taxon>
        <taxon>Embryophyta</taxon>
        <taxon>Tracheophyta</taxon>
        <taxon>Spermatophyta</taxon>
        <taxon>Magnoliopsida</taxon>
        <taxon>Liliopsida</taxon>
        <taxon>Asparagales</taxon>
        <taxon>Orchidaceae</taxon>
        <taxon>Epidendroideae</taxon>
        <taxon>Malaxideae</taxon>
        <taxon>Dendrobiinae</taxon>
        <taxon>Dendrobium</taxon>
    </lineage>
</organism>
<dbReference type="OrthoDB" id="1907510at2759"/>
<dbReference type="SUPFAM" id="SSF103481">
    <property type="entry name" value="Multidrug resistance efflux transporter EmrE"/>
    <property type="match status" value="1"/>
</dbReference>
<dbReference type="Pfam" id="PF16913">
    <property type="entry name" value="PUNUT"/>
    <property type="match status" value="1"/>
</dbReference>
<feature type="transmembrane region" description="Helical" evidence="7">
    <location>
        <begin position="142"/>
        <end position="159"/>
    </location>
</feature>
<keyword evidence="5 7" id="KW-1133">Transmembrane helix</keyword>
<evidence type="ECO:0000256" key="3">
    <source>
        <dbReference type="ARBA" id="ARBA00022448"/>
    </source>
</evidence>
<dbReference type="PANTHER" id="PTHR31376">
    <property type="entry name" value="OS09G0467300 PROTEIN-RELATED"/>
    <property type="match status" value="1"/>
</dbReference>
<comment type="caution">
    <text evidence="8">The sequence shown here is derived from an EMBL/GenBank/DDBJ whole genome shotgun (WGS) entry which is preliminary data.</text>
</comment>
<feature type="transmembrane region" description="Helical" evidence="7">
    <location>
        <begin position="47"/>
        <end position="67"/>
    </location>
</feature>
<proteinExistence type="inferred from homology"/>
<keyword evidence="4 7" id="KW-0812">Transmembrane</keyword>
<dbReference type="Proteomes" id="UP000829196">
    <property type="component" value="Unassembled WGS sequence"/>
</dbReference>
<dbReference type="SMR" id="A0A8T3BFS7"/>
<feature type="transmembrane region" description="Helical" evidence="7">
    <location>
        <begin position="286"/>
        <end position="304"/>
    </location>
</feature>
<sequence length="352" mass="38390">MPPTSSKFKQWRWWLLVFLNILFLLVGQTAATLLGRFYYDQGGNSKWLSTLVQTAAFPLLLLPLIILPNTSSSFSTTDPRPSTAKLTLIYIALGLITAADNLMYSYGLLYLPVSTYSLICASQLAFNAIFAFFLNSQGFTPLILNSVVLLSFSSALLGVDEESSSDSTDIPGGKYMLGFILTLGASATYSLILSLMQLTFEKVIKKETFTVVLEMQLYTSFVASCASVIGLFASGEWNKLDGEYDEFGKGKASYVMTVVGVALAWQVASVGVVGLIFVVSSLFSNAISTLALPVVPVFAVIFFGDKLNGVKVMAMLIAIWGFLSYLYQNYVDDSKARRSLKDARDISDTSVP</sequence>
<dbReference type="AlphaFoldDB" id="A0A8T3BFS7"/>
<evidence type="ECO:0000256" key="4">
    <source>
        <dbReference type="ARBA" id="ARBA00022692"/>
    </source>
</evidence>
<dbReference type="InterPro" id="IPR030182">
    <property type="entry name" value="PUP_plant"/>
</dbReference>
<evidence type="ECO:0000256" key="5">
    <source>
        <dbReference type="ARBA" id="ARBA00022989"/>
    </source>
</evidence>
<comment type="similarity">
    <text evidence="2 7">Belongs to the purine permeases (TC 2.A.7.14) family.</text>
</comment>
<feature type="transmembrane region" description="Helical" evidence="7">
    <location>
        <begin position="88"/>
        <end position="109"/>
    </location>
</feature>
<evidence type="ECO:0000256" key="6">
    <source>
        <dbReference type="ARBA" id="ARBA00023136"/>
    </source>
</evidence>
<reference evidence="8" key="1">
    <citation type="journal article" date="2022" name="Front. Genet.">
        <title>Chromosome-Scale Assembly of the Dendrobium nobile Genome Provides Insights Into the Molecular Mechanism of the Biosynthesis of the Medicinal Active Ingredient of Dendrobium.</title>
        <authorList>
            <person name="Xu Q."/>
            <person name="Niu S.-C."/>
            <person name="Li K.-L."/>
            <person name="Zheng P.-J."/>
            <person name="Zhang X.-J."/>
            <person name="Jia Y."/>
            <person name="Liu Y."/>
            <person name="Niu Y.-X."/>
            <person name="Yu L.-H."/>
            <person name="Chen D.-F."/>
            <person name="Zhang G.-Q."/>
        </authorList>
    </citation>
    <scope>NUCLEOTIDE SEQUENCE</scope>
    <source>
        <tissue evidence="8">Leaf</tissue>
    </source>
</reference>
<dbReference type="GO" id="GO:0016020">
    <property type="term" value="C:membrane"/>
    <property type="evidence" value="ECO:0007669"/>
    <property type="project" value="UniProtKB-SubCell"/>
</dbReference>
<feature type="transmembrane region" description="Helical" evidence="7">
    <location>
        <begin position="217"/>
        <end position="234"/>
    </location>
</feature>
<feature type="transmembrane region" description="Helical" evidence="7">
    <location>
        <begin position="310"/>
        <end position="328"/>
    </location>
</feature>
<keyword evidence="6 7" id="KW-0472">Membrane</keyword>
<name>A0A8T3BFS7_DENNO</name>
<feature type="transmembrane region" description="Helical" evidence="7">
    <location>
        <begin position="254"/>
        <end position="279"/>
    </location>
</feature>
<gene>
    <name evidence="8" type="ORF">KFK09_010498</name>
</gene>
<evidence type="ECO:0000313" key="8">
    <source>
        <dbReference type="EMBL" id="KAI0509898.1"/>
    </source>
</evidence>
<dbReference type="InterPro" id="IPR037185">
    <property type="entry name" value="EmrE-like"/>
</dbReference>
<evidence type="ECO:0000256" key="7">
    <source>
        <dbReference type="RuleBase" id="RU368015"/>
    </source>
</evidence>
<keyword evidence="9" id="KW-1185">Reference proteome</keyword>
<dbReference type="GO" id="GO:0015211">
    <property type="term" value="F:purine nucleoside transmembrane transporter activity"/>
    <property type="evidence" value="ECO:0007669"/>
    <property type="project" value="UniProtKB-UniRule"/>
</dbReference>
<feature type="transmembrane region" description="Helical" evidence="7">
    <location>
        <begin position="115"/>
        <end position="135"/>
    </location>
</feature>
<evidence type="ECO:0000256" key="2">
    <source>
        <dbReference type="ARBA" id="ARBA00006213"/>
    </source>
</evidence>
<comment type="subcellular location">
    <subcellularLocation>
        <location evidence="1 7">Membrane</location>
        <topology evidence="1 7">Multi-pass membrane protein</topology>
    </subcellularLocation>
</comment>
<evidence type="ECO:0000313" key="9">
    <source>
        <dbReference type="Proteomes" id="UP000829196"/>
    </source>
</evidence>
<comment type="caution">
    <text evidence="7">Lacks conserved residue(s) required for the propagation of feature annotation.</text>
</comment>
<feature type="transmembrane region" description="Helical" evidence="7">
    <location>
        <begin position="175"/>
        <end position="196"/>
    </location>
</feature>